<feature type="transmembrane region" description="Helical" evidence="1">
    <location>
        <begin position="88"/>
        <end position="112"/>
    </location>
</feature>
<evidence type="ECO:0000259" key="2">
    <source>
        <dbReference type="Pfam" id="PF06580"/>
    </source>
</evidence>
<sequence length="356" mass="41251">MIEKFYRRLTAFFSRWELWYHLLMMPILFPIGNYYFIGPRYFEDGRIFALGTTIVFGLYWFSVITLTLSVRWVIRRYPGVEQATLRTLVMLVLVGGLTVGLAVLDIFVYSLFPSLGVPFTWPSVRPILVLGLVFDLCFCVALNVFYTYRQWHHDQTENEQLRQATLQHQLDTLKLKINPHFLFNSLTSLSSLIGEDQQRAEQFVDQLSKVYRYLLQSNTRELVSLQTELEFMGSYTDLLQTRYGSGLRIDQATDAALLDHLLPPLSLQTLIDNAIKHNVMSTRRPLSITIQTTREGRLLVRNNVQRKTVKMDLSQARLTNLMAKFRQLGSEEVQVLETDTYFEVSLPLLVSQSARS</sequence>
<keyword evidence="1" id="KW-0472">Membrane</keyword>
<feature type="transmembrane region" description="Helical" evidence="1">
    <location>
        <begin position="124"/>
        <end position="146"/>
    </location>
</feature>
<keyword evidence="4" id="KW-1185">Reference proteome</keyword>
<dbReference type="GO" id="GO:0000155">
    <property type="term" value="F:phosphorelay sensor kinase activity"/>
    <property type="evidence" value="ECO:0007669"/>
    <property type="project" value="InterPro"/>
</dbReference>
<accession>A0A327WUB9</accession>
<keyword evidence="3" id="KW-0418">Kinase</keyword>
<dbReference type="AlphaFoldDB" id="A0A327WUB9"/>
<evidence type="ECO:0000313" key="3">
    <source>
        <dbReference type="EMBL" id="RAJ92486.1"/>
    </source>
</evidence>
<comment type="caution">
    <text evidence="3">The sequence shown here is derived from an EMBL/GenBank/DDBJ whole genome shotgun (WGS) entry which is preliminary data.</text>
</comment>
<reference evidence="3 4" key="1">
    <citation type="submission" date="2018-06" db="EMBL/GenBank/DDBJ databases">
        <title>Genomic Encyclopedia of Archaeal and Bacterial Type Strains, Phase II (KMG-II): from individual species to whole genera.</title>
        <authorList>
            <person name="Goeker M."/>
        </authorList>
    </citation>
    <scope>NUCLEOTIDE SEQUENCE [LARGE SCALE GENOMIC DNA]</scope>
    <source>
        <strain evidence="3 4">DSM 21851</strain>
    </source>
</reference>
<dbReference type="GO" id="GO:0016020">
    <property type="term" value="C:membrane"/>
    <property type="evidence" value="ECO:0007669"/>
    <property type="project" value="InterPro"/>
</dbReference>
<dbReference type="RefSeq" id="WP_229310801.1">
    <property type="nucleotide sequence ID" value="NZ_QLMC01000007.1"/>
</dbReference>
<dbReference type="InterPro" id="IPR050640">
    <property type="entry name" value="Bact_2-comp_sensor_kinase"/>
</dbReference>
<dbReference type="PANTHER" id="PTHR34220:SF7">
    <property type="entry name" value="SENSOR HISTIDINE KINASE YPDA"/>
    <property type="match status" value="1"/>
</dbReference>
<feature type="domain" description="Signal transduction histidine kinase internal region" evidence="2">
    <location>
        <begin position="169"/>
        <end position="245"/>
    </location>
</feature>
<keyword evidence="1" id="KW-1133">Transmembrane helix</keyword>
<organism evidence="3 4">
    <name type="scientific">Larkinella arboricola</name>
    <dbReference type="NCBI Taxonomy" id="643671"/>
    <lineage>
        <taxon>Bacteria</taxon>
        <taxon>Pseudomonadati</taxon>
        <taxon>Bacteroidota</taxon>
        <taxon>Cytophagia</taxon>
        <taxon>Cytophagales</taxon>
        <taxon>Spirosomataceae</taxon>
        <taxon>Larkinella</taxon>
    </lineage>
</organism>
<evidence type="ECO:0000313" key="4">
    <source>
        <dbReference type="Proteomes" id="UP000248790"/>
    </source>
</evidence>
<evidence type="ECO:0000256" key="1">
    <source>
        <dbReference type="SAM" id="Phobius"/>
    </source>
</evidence>
<dbReference type="Proteomes" id="UP000248790">
    <property type="component" value="Unassembled WGS sequence"/>
</dbReference>
<proteinExistence type="predicted"/>
<feature type="transmembrane region" description="Helical" evidence="1">
    <location>
        <begin position="48"/>
        <end position="68"/>
    </location>
</feature>
<feature type="transmembrane region" description="Helical" evidence="1">
    <location>
        <begin position="18"/>
        <end position="36"/>
    </location>
</feature>
<keyword evidence="1" id="KW-0812">Transmembrane</keyword>
<dbReference type="EMBL" id="QLMC01000007">
    <property type="protein sequence ID" value="RAJ92486.1"/>
    <property type="molecule type" value="Genomic_DNA"/>
</dbReference>
<dbReference type="PANTHER" id="PTHR34220">
    <property type="entry name" value="SENSOR HISTIDINE KINASE YPDA"/>
    <property type="match status" value="1"/>
</dbReference>
<keyword evidence="3" id="KW-0808">Transferase</keyword>
<gene>
    <name evidence="3" type="ORF">LX87_04816</name>
</gene>
<dbReference type="InterPro" id="IPR010559">
    <property type="entry name" value="Sig_transdc_His_kin_internal"/>
</dbReference>
<dbReference type="Pfam" id="PF06580">
    <property type="entry name" value="His_kinase"/>
    <property type="match status" value="1"/>
</dbReference>
<name>A0A327WUB9_LARAB</name>
<protein>
    <submittedName>
        <fullName evidence="3">Histidine kinase</fullName>
    </submittedName>
</protein>